<evidence type="ECO:0000313" key="9">
    <source>
        <dbReference type="EMBL" id="RAY10993.1"/>
    </source>
</evidence>
<dbReference type="InterPro" id="IPR013324">
    <property type="entry name" value="RNA_pol_sigma_r3/r4-like"/>
</dbReference>
<keyword evidence="3" id="KW-0731">Sigma factor</keyword>
<dbReference type="NCBIfam" id="TIGR02937">
    <property type="entry name" value="sigma70-ECF"/>
    <property type="match status" value="1"/>
</dbReference>
<evidence type="ECO:0000259" key="8">
    <source>
        <dbReference type="Pfam" id="PF20239"/>
    </source>
</evidence>
<feature type="domain" description="RNA polymerase sigma-70 region 2" evidence="6">
    <location>
        <begin position="9"/>
        <end position="75"/>
    </location>
</feature>
<dbReference type="GO" id="GO:0006352">
    <property type="term" value="P:DNA-templated transcription initiation"/>
    <property type="evidence" value="ECO:0007669"/>
    <property type="project" value="InterPro"/>
</dbReference>
<dbReference type="OrthoDB" id="9780299at2"/>
<dbReference type="InterPro" id="IPR046531">
    <property type="entry name" value="DUF6596"/>
</dbReference>
<dbReference type="RefSeq" id="WP_111871892.1">
    <property type="nucleotide sequence ID" value="NZ_QLYX01000022.1"/>
</dbReference>
<dbReference type="InterPro" id="IPR013249">
    <property type="entry name" value="RNA_pol_sigma70_r4_t2"/>
</dbReference>
<keyword evidence="10" id="KW-1185">Reference proteome</keyword>
<evidence type="ECO:0000256" key="5">
    <source>
        <dbReference type="SAM" id="MobiDB-lite"/>
    </source>
</evidence>
<evidence type="ECO:0000259" key="7">
    <source>
        <dbReference type="Pfam" id="PF08281"/>
    </source>
</evidence>
<proteinExistence type="inferred from homology"/>
<comment type="caution">
    <text evidence="9">The sequence shown here is derived from an EMBL/GenBank/DDBJ whole genome shotgun (WGS) entry which is preliminary data.</text>
</comment>
<dbReference type="Gene3D" id="1.10.10.10">
    <property type="entry name" value="Winged helix-like DNA-binding domain superfamily/Winged helix DNA-binding domain"/>
    <property type="match status" value="1"/>
</dbReference>
<dbReference type="GO" id="GO:0016987">
    <property type="term" value="F:sigma factor activity"/>
    <property type="evidence" value="ECO:0007669"/>
    <property type="project" value="UniProtKB-KW"/>
</dbReference>
<keyword evidence="2" id="KW-0805">Transcription regulation</keyword>
<dbReference type="Gene3D" id="1.10.1740.10">
    <property type="match status" value="1"/>
</dbReference>
<dbReference type="GO" id="GO:0003677">
    <property type="term" value="F:DNA binding"/>
    <property type="evidence" value="ECO:0007669"/>
    <property type="project" value="InterPro"/>
</dbReference>
<dbReference type="SUPFAM" id="SSF88659">
    <property type="entry name" value="Sigma3 and sigma4 domains of RNA polymerase sigma factors"/>
    <property type="match status" value="1"/>
</dbReference>
<keyword evidence="4" id="KW-0804">Transcription</keyword>
<evidence type="ECO:0000256" key="1">
    <source>
        <dbReference type="ARBA" id="ARBA00010641"/>
    </source>
</evidence>
<accession>A0A365GYI9</accession>
<dbReference type="InterPro" id="IPR014284">
    <property type="entry name" value="RNA_pol_sigma-70_dom"/>
</dbReference>
<dbReference type="Pfam" id="PF04542">
    <property type="entry name" value="Sigma70_r2"/>
    <property type="match status" value="1"/>
</dbReference>
<evidence type="ECO:0000256" key="4">
    <source>
        <dbReference type="ARBA" id="ARBA00023163"/>
    </source>
</evidence>
<feature type="compositionally biased region" description="Low complexity" evidence="5">
    <location>
        <begin position="84"/>
        <end position="99"/>
    </location>
</feature>
<dbReference type="SUPFAM" id="SSF88946">
    <property type="entry name" value="Sigma2 domain of RNA polymerase sigma factors"/>
    <property type="match status" value="1"/>
</dbReference>
<dbReference type="Pfam" id="PF20239">
    <property type="entry name" value="DUF6596"/>
    <property type="match status" value="1"/>
</dbReference>
<feature type="region of interest" description="Disordered" evidence="5">
    <location>
        <begin position="79"/>
        <end position="100"/>
    </location>
</feature>
<reference evidence="9 10" key="1">
    <citation type="submission" date="2018-06" db="EMBL/GenBank/DDBJ databases">
        <title>Actinomadura craniellae sp. nov. isolated from marine sponge Craniella sp.</title>
        <authorList>
            <person name="Li L."/>
            <person name="Xu Q.H."/>
            <person name="Lin H.W."/>
            <person name="Lu Y.H."/>
        </authorList>
    </citation>
    <scope>NUCLEOTIDE SEQUENCE [LARGE SCALE GENOMIC DNA]</scope>
    <source>
        <strain evidence="9 10">LHW63021</strain>
    </source>
</reference>
<feature type="domain" description="DUF6596" evidence="8">
    <location>
        <begin position="182"/>
        <end position="282"/>
    </location>
</feature>
<dbReference type="PANTHER" id="PTHR47756">
    <property type="entry name" value="BLL6612 PROTEIN-RELATED"/>
    <property type="match status" value="1"/>
</dbReference>
<organism evidence="9 10">
    <name type="scientific">Actinomadura craniellae</name>
    <dbReference type="NCBI Taxonomy" id="2231787"/>
    <lineage>
        <taxon>Bacteria</taxon>
        <taxon>Bacillati</taxon>
        <taxon>Actinomycetota</taxon>
        <taxon>Actinomycetes</taxon>
        <taxon>Streptosporangiales</taxon>
        <taxon>Thermomonosporaceae</taxon>
        <taxon>Actinomadura</taxon>
    </lineage>
</organism>
<dbReference type="InterPro" id="IPR036388">
    <property type="entry name" value="WH-like_DNA-bd_sf"/>
</dbReference>
<evidence type="ECO:0000256" key="3">
    <source>
        <dbReference type="ARBA" id="ARBA00023082"/>
    </source>
</evidence>
<dbReference type="AlphaFoldDB" id="A0A365GYI9"/>
<gene>
    <name evidence="9" type="ORF">DPM19_32295</name>
</gene>
<sequence length="413" mass="44208">MDDPPVDDLLRELAPQVVGVLTRRFGDFATAEDAVQEALLDAAAQWPRDGLPGNPRGWLVQVAYRRMVEQVRGEQARRRREELAAAQASPEGWAAPPADDALEADRDDTLSMLFLCCHPALTPASAIALTLRSVGGLTTAEIARAFMVPEATMAQRISRAKQRIKASGVPFGMPAPEERARRLGSVLHVLYLIFNEGYASSAGADLHRVELSREAIRLARMLHGLLPGDGEAAGLLALMLLTDARRPARTGPGGVPIPLAEQDRDRWDGTAIAEGVALVTAALAGGAVGPYQLQAAIAAVHDEAKTAEETDWPQILALYGLLERMSDNPVVSLNRAVAAAMVHGPAAGLELLGALEHRLADGHRLHAARAHLLEMAGDRRAARDAYRTAAARATNIPERDYLTTRAARLADGP</sequence>
<evidence type="ECO:0000259" key="6">
    <source>
        <dbReference type="Pfam" id="PF04542"/>
    </source>
</evidence>
<dbReference type="InterPro" id="IPR007627">
    <property type="entry name" value="RNA_pol_sigma70_r2"/>
</dbReference>
<dbReference type="Proteomes" id="UP000251891">
    <property type="component" value="Unassembled WGS sequence"/>
</dbReference>
<evidence type="ECO:0000313" key="10">
    <source>
        <dbReference type="Proteomes" id="UP000251891"/>
    </source>
</evidence>
<feature type="domain" description="RNA polymerase sigma factor 70 region 4 type 2" evidence="7">
    <location>
        <begin position="112"/>
        <end position="164"/>
    </location>
</feature>
<evidence type="ECO:0000256" key="2">
    <source>
        <dbReference type="ARBA" id="ARBA00023015"/>
    </source>
</evidence>
<comment type="similarity">
    <text evidence="1">Belongs to the sigma-70 factor family. ECF subfamily.</text>
</comment>
<dbReference type="PANTHER" id="PTHR47756:SF2">
    <property type="entry name" value="BLL6612 PROTEIN"/>
    <property type="match status" value="1"/>
</dbReference>
<dbReference type="Pfam" id="PF08281">
    <property type="entry name" value="Sigma70_r4_2"/>
    <property type="match status" value="1"/>
</dbReference>
<protein>
    <submittedName>
        <fullName evidence="9">RNA polymerase sigma factor</fullName>
    </submittedName>
</protein>
<dbReference type="EMBL" id="QLYX01000022">
    <property type="protein sequence ID" value="RAY10993.1"/>
    <property type="molecule type" value="Genomic_DNA"/>
</dbReference>
<dbReference type="InterPro" id="IPR013325">
    <property type="entry name" value="RNA_pol_sigma_r2"/>
</dbReference>
<name>A0A365GYI9_9ACTN</name>